<name>A0AAU8J396_9ACTN</name>
<dbReference type="KEGG" id="stac:ABII15_35240"/>
<feature type="coiled-coil region" evidence="1">
    <location>
        <begin position="3"/>
        <end position="30"/>
    </location>
</feature>
<dbReference type="AlphaFoldDB" id="A0AAU8J396"/>
<evidence type="ECO:0000256" key="1">
    <source>
        <dbReference type="SAM" id="Coils"/>
    </source>
</evidence>
<gene>
    <name evidence="2" type="ORF">ABII15_35240</name>
</gene>
<organism evidence="2">
    <name type="scientific">Streptomyces tabacisoli</name>
    <dbReference type="NCBI Taxonomy" id="3156398"/>
    <lineage>
        <taxon>Bacteria</taxon>
        <taxon>Bacillati</taxon>
        <taxon>Actinomycetota</taxon>
        <taxon>Actinomycetes</taxon>
        <taxon>Kitasatosporales</taxon>
        <taxon>Streptomycetaceae</taxon>
        <taxon>Streptomyces</taxon>
    </lineage>
</organism>
<dbReference type="RefSeq" id="WP_353946340.1">
    <property type="nucleotide sequence ID" value="NZ_CP159534.1"/>
</dbReference>
<keyword evidence="1" id="KW-0175">Coiled coil</keyword>
<dbReference type="EMBL" id="CP159534">
    <property type="protein sequence ID" value="XCJ74904.1"/>
    <property type="molecule type" value="Genomic_DNA"/>
</dbReference>
<sequence>MDVAKMELALQRYQDAVAALDAARTDLEAEAAAALRPSDATPEDWARVSELTGWSEQELRRLVTAADTLDLR</sequence>
<reference evidence="2" key="1">
    <citation type="submission" date="2024-06" db="EMBL/GenBank/DDBJ databases">
        <title>Streptomyces sp. strain HUAS MG91 genome sequences.</title>
        <authorList>
            <person name="Mo P."/>
        </authorList>
    </citation>
    <scope>NUCLEOTIDE SEQUENCE</scope>
    <source>
        <strain evidence="2">HUAS MG91</strain>
    </source>
</reference>
<proteinExistence type="predicted"/>
<evidence type="ECO:0000313" key="2">
    <source>
        <dbReference type="EMBL" id="XCJ74904.1"/>
    </source>
</evidence>
<accession>A0AAU8J396</accession>
<protein>
    <submittedName>
        <fullName evidence="2">Uncharacterized protein</fullName>
    </submittedName>
</protein>